<sequence length="200" mass="22668">MGRLDHELINLKAKLQEAKVGRLSHELVDSLQKTITEREKKLLPTYAQIATKFAELHDTSLRMAAKGVVREVVDWKSSRTFFYNRLNRRVSEWSLIKSAKEASGEELSDKSALELIKNWFLASGAEWVDDEAFFAWKDDAHGCQTHLKELRAKRVLSQLSRLGESASDLDALRQGLAALLSRVDPSSRGKLIEDFTKLAE</sequence>
<evidence type="ECO:0000256" key="2">
    <source>
        <dbReference type="ARBA" id="ARBA00022840"/>
    </source>
</evidence>
<comment type="caution">
    <text evidence="4">The sequence shown here is derived from an EMBL/GenBank/DDBJ whole genome shotgun (WGS) entry which is preliminary data.</text>
</comment>
<dbReference type="OrthoDB" id="849160at2759"/>
<dbReference type="InterPro" id="IPR029045">
    <property type="entry name" value="ClpP/crotonase-like_dom_sf"/>
</dbReference>
<proteinExistence type="predicted"/>
<dbReference type="SUPFAM" id="SSF52096">
    <property type="entry name" value="ClpP/crotonase"/>
    <property type="match status" value="1"/>
</dbReference>
<feature type="domain" description="Acetyl-coenzyme A carboxylase carboxyl transferase subunit beta" evidence="3">
    <location>
        <begin position="14"/>
        <end position="89"/>
    </location>
</feature>
<dbReference type="AlphaFoldDB" id="A0A835QI33"/>
<evidence type="ECO:0000313" key="5">
    <source>
        <dbReference type="Proteomes" id="UP000639772"/>
    </source>
</evidence>
<organism evidence="4 5">
    <name type="scientific">Vanilla planifolia</name>
    <name type="common">Vanilla</name>
    <dbReference type="NCBI Taxonomy" id="51239"/>
    <lineage>
        <taxon>Eukaryota</taxon>
        <taxon>Viridiplantae</taxon>
        <taxon>Streptophyta</taxon>
        <taxon>Embryophyta</taxon>
        <taxon>Tracheophyta</taxon>
        <taxon>Spermatophyta</taxon>
        <taxon>Magnoliopsida</taxon>
        <taxon>Liliopsida</taxon>
        <taxon>Asparagales</taxon>
        <taxon>Orchidaceae</taxon>
        <taxon>Vanilloideae</taxon>
        <taxon>Vanilleae</taxon>
        <taxon>Vanilla</taxon>
    </lineage>
</organism>
<name>A0A835QI33_VANPL</name>
<dbReference type="InterPro" id="IPR034733">
    <property type="entry name" value="AcCoA_carboxyl_beta"/>
</dbReference>
<dbReference type="Gene3D" id="3.90.226.10">
    <property type="entry name" value="2-enoyl-CoA Hydratase, Chain A, domain 1"/>
    <property type="match status" value="1"/>
</dbReference>
<evidence type="ECO:0000256" key="1">
    <source>
        <dbReference type="ARBA" id="ARBA00022741"/>
    </source>
</evidence>
<dbReference type="PANTHER" id="PTHR45728:SF3">
    <property type="entry name" value="ACETYL-COA CARBOXYLASE"/>
    <property type="match status" value="1"/>
</dbReference>
<keyword evidence="1" id="KW-0547">Nucleotide-binding</keyword>
<dbReference type="EMBL" id="JADCNM010000008">
    <property type="protein sequence ID" value="KAG0471316.1"/>
    <property type="molecule type" value="Genomic_DNA"/>
</dbReference>
<evidence type="ECO:0000259" key="3">
    <source>
        <dbReference type="Pfam" id="PF01039"/>
    </source>
</evidence>
<protein>
    <recommendedName>
        <fullName evidence="3">Acetyl-coenzyme A carboxylase carboxyl transferase subunit beta domain-containing protein</fullName>
    </recommendedName>
</protein>
<accession>A0A835QI33</accession>
<dbReference type="GO" id="GO:0006633">
    <property type="term" value="P:fatty acid biosynthetic process"/>
    <property type="evidence" value="ECO:0007669"/>
    <property type="project" value="TreeGrafter"/>
</dbReference>
<keyword evidence="2" id="KW-0067">ATP-binding</keyword>
<reference evidence="4 5" key="1">
    <citation type="journal article" date="2020" name="Nat. Food">
        <title>A phased Vanilla planifolia genome enables genetic improvement of flavour and production.</title>
        <authorList>
            <person name="Hasing T."/>
            <person name="Tang H."/>
            <person name="Brym M."/>
            <person name="Khazi F."/>
            <person name="Huang T."/>
            <person name="Chambers A.H."/>
        </authorList>
    </citation>
    <scope>NUCLEOTIDE SEQUENCE [LARGE SCALE GENOMIC DNA]</scope>
    <source>
        <tissue evidence="4">Leaf</tissue>
    </source>
</reference>
<dbReference type="Pfam" id="PF01039">
    <property type="entry name" value="Carboxyl_trans"/>
    <property type="match status" value="1"/>
</dbReference>
<dbReference type="GO" id="GO:0005524">
    <property type="term" value="F:ATP binding"/>
    <property type="evidence" value="ECO:0007669"/>
    <property type="project" value="UniProtKB-KW"/>
</dbReference>
<gene>
    <name evidence="4" type="ORF">HPP92_015862</name>
</gene>
<evidence type="ECO:0000313" key="4">
    <source>
        <dbReference type="EMBL" id="KAG0471316.1"/>
    </source>
</evidence>
<dbReference type="Proteomes" id="UP000639772">
    <property type="component" value="Unassembled WGS sequence"/>
</dbReference>
<dbReference type="GO" id="GO:0003989">
    <property type="term" value="F:acetyl-CoA carboxylase activity"/>
    <property type="evidence" value="ECO:0007669"/>
    <property type="project" value="InterPro"/>
</dbReference>
<dbReference type="InterPro" id="IPR049076">
    <property type="entry name" value="ACCA"/>
</dbReference>
<dbReference type="PANTHER" id="PTHR45728">
    <property type="entry name" value="ACETYL-COA CARBOXYLASE, ISOFORM A"/>
    <property type="match status" value="1"/>
</dbReference>